<evidence type="ECO:0000256" key="3">
    <source>
        <dbReference type="ARBA" id="ARBA00022490"/>
    </source>
</evidence>
<dbReference type="EMBL" id="GECZ01015251">
    <property type="protein sequence ID" value="JAS54518.1"/>
    <property type="molecule type" value="Transcribed_RNA"/>
</dbReference>
<feature type="compositionally biased region" description="Polar residues" evidence="9">
    <location>
        <begin position="95"/>
        <end position="125"/>
    </location>
</feature>
<evidence type="ECO:0000256" key="2">
    <source>
        <dbReference type="ARBA" id="ARBA00004430"/>
    </source>
</evidence>
<proteinExistence type="predicted"/>
<evidence type="ECO:0000256" key="9">
    <source>
        <dbReference type="SAM" id="MobiDB-lite"/>
    </source>
</evidence>
<feature type="region of interest" description="Disordered" evidence="9">
    <location>
        <begin position="67"/>
        <end position="144"/>
    </location>
</feature>
<dbReference type="GO" id="GO:0031514">
    <property type="term" value="C:motile cilium"/>
    <property type="evidence" value="ECO:0007669"/>
    <property type="project" value="UniProtKB-SubCell"/>
</dbReference>
<dbReference type="Gene3D" id="2.20.110.10">
    <property type="entry name" value="Histone H3 K4-specific methyltransferase SET7/9 N-terminal domain"/>
    <property type="match status" value="1"/>
</dbReference>
<gene>
    <name evidence="10" type="ORF">g.27316</name>
</gene>
<evidence type="ECO:0008006" key="11">
    <source>
        <dbReference type="Google" id="ProtNLM"/>
    </source>
</evidence>
<evidence type="ECO:0000313" key="10">
    <source>
        <dbReference type="EMBL" id="JAS54518.1"/>
    </source>
</evidence>
<organism evidence="10">
    <name type="scientific">Cuerna arida</name>
    <dbReference type="NCBI Taxonomy" id="1464854"/>
    <lineage>
        <taxon>Eukaryota</taxon>
        <taxon>Metazoa</taxon>
        <taxon>Ecdysozoa</taxon>
        <taxon>Arthropoda</taxon>
        <taxon>Hexapoda</taxon>
        <taxon>Insecta</taxon>
        <taxon>Pterygota</taxon>
        <taxon>Neoptera</taxon>
        <taxon>Paraneoptera</taxon>
        <taxon>Hemiptera</taxon>
        <taxon>Auchenorrhyncha</taxon>
        <taxon>Membracoidea</taxon>
        <taxon>Cicadellidae</taxon>
        <taxon>Cicadellinae</taxon>
        <taxon>Proconiini</taxon>
        <taxon>Cuerna</taxon>
    </lineage>
</organism>
<keyword evidence="8" id="KW-0966">Cell projection</keyword>
<evidence type="ECO:0000256" key="6">
    <source>
        <dbReference type="ARBA" id="ARBA00023069"/>
    </source>
</evidence>
<dbReference type="PANTHER" id="PTHR46613">
    <property type="entry name" value="RADIAL SPOKE HEAD 10 HOMOLOG B-RELATED"/>
    <property type="match status" value="1"/>
</dbReference>
<dbReference type="SUPFAM" id="SSF82185">
    <property type="entry name" value="Histone H3 K4-specific methyltransferase SET7/9 N-terminal domain"/>
    <property type="match status" value="1"/>
</dbReference>
<dbReference type="Pfam" id="PF02493">
    <property type="entry name" value="MORN"/>
    <property type="match status" value="3"/>
</dbReference>
<accession>A0A1B6FWD7</accession>
<feature type="non-terminal residue" evidence="10">
    <location>
        <position position="282"/>
    </location>
</feature>
<keyword evidence="4" id="KW-0677">Repeat</keyword>
<evidence type="ECO:0000256" key="8">
    <source>
        <dbReference type="ARBA" id="ARBA00023273"/>
    </source>
</evidence>
<comment type="subcellular location">
    <subcellularLocation>
        <location evidence="1">Cell projection</location>
        <location evidence="1">Cilium</location>
        <location evidence="1">Flagellum</location>
    </subcellularLocation>
    <subcellularLocation>
        <location evidence="2">Cytoplasm</location>
        <location evidence="2">Cytoskeleton</location>
        <location evidence="2">Cilium axoneme</location>
    </subcellularLocation>
</comment>
<dbReference type="PANTHER" id="PTHR46613:SF1">
    <property type="entry name" value="RADIAL SPOKE HEAD 10 HOMOLOG B-RELATED"/>
    <property type="match status" value="1"/>
</dbReference>
<feature type="compositionally biased region" description="Basic and acidic residues" evidence="9">
    <location>
        <begin position="77"/>
        <end position="87"/>
    </location>
</feature>
<sequence length="282" mass="32198">MSRTVLSMDDNVPHLEEEVNVTKTEHQKKLNGKFILRKPEDEVVAIILSAIIGSIIERWEPIVKIQNGVKPPSRTSSEAKNDDKLQDETDVNIGSFKSHNSTITAKQDSVNEISSSSKIRTSNQSEPDDASLHHSDQPPEITTDQLCDTKQSTSDMSNFSNTVDEEIEEEYDYELKSFFENLREKIFGWEILKTDTEVVMVFKQGHSYQGKLVNCRMHGHGKFYWADGSVYEGDFYNGEMSGDGYLQWADLSWYEGQMRQGYRHGHGLFVQNVGFYTGSWQC</sequence>
<dbReference type="SMART" id="SM00698">
    <property type="entry name" value="MORN"/>
    <property type="match status" value="3"/>
</dbReference>
<reference evidence="10" key="1">
    <citation type="submission" date="2015-11" db="EMBL/GenBank/DDBJ databases">
        <title>De novo transcriptome assembly of four potential Pierce s Disease insect vectors from Arizona vineyards.</title>
        <authorList>
            <person name="Tassone E.E."/>
        </authorList>
    </citation>
    <scope>NUCLEOTIDE SEQUENCE</scope>
</reference>
<name>A0A1B6FWD7_9HEMI</name>
<evidence type="ECO:0000256" key="4">
    <source>
        <dbReference type="ARBA" id="ARBA00022737"/>
    </source>
</evidence>
<evidence type="ECO:0000256" key="7">
    <source>
        <dbReference type="ARBA" id="ARBA00023212"/>
    </source>
</evidence>
<keyword evidence="3" id="KW-0963">Cytoplasm</keyword>
<keyword evidence="7" id="KW-0206">Cytoskeleton</keyword>
<keyword evidence="6" id="KW-0969">Cilium</keyword>
<keyword evidence="5" id="KW-0282">Flagellum</keyword>
<evidence type="ECO:0000256" key="1">
    <source>
        <dbReference type="ARBA" id="ARBA00004230"/>
    </source>
</evidence>
<evidence type="ECO:0000256" key="5">
    <source>
        <dbReference type="ARBA" id="ARBA00022846"/>
    </source>
</evidence>
<protein>
    <recommendedName>
        <fullName evidence="11">MORN repeat-containing protein 5</fullName>
    </recommendedName>
</protein>
<dbReference type="AlphaFoldDB" id="A0A1B6FWD7"/>
<dbReference type="InterPro" id="IPR003409">
    <property type="entry name" value="MORN"/>
</dbReference>
<dbReference type="GO" id="GO:0005930">
    <property type="term" value="C:axoneme"/>
    <property type="evidence" value="ECO:0007669"/>
    <property type="project" value="UniProtKB-SubCell"/>
</dbReference>